<dbReference type="SUPFAM" id="SSF47954">
    <property type="entry name" value="Cyclin-like"/>
    <property type="match status" value="1"/>
</dbReference>
<accession>A0AAV5GFR9</accession>
<dbReference type="PANTHER" id="PTHR11618">
    <property type="entry name" value="TRANSCRIPTION INITIATION FACTOR IIB-RELATED"/>
    <property type="match status" value="1"/>
</dbReference>
<comment type="caution">
    <text evidence="11">The sequence shown here is derived from an EMBL/GenBank/DDBJ whole genome shotgun (WGS) entry which is preliminary data.</text>
</comment>
<dbReference type="Gene3D" id="1.10.472.10">
    <property type="entry name" value="Cyclin-like"/>
    <property type="match status" value="1"/>
</dbReference>
<feature type="compositionally biased region" description="Basic residues" evidence="9">
    <location>
        <begin position="657"/>
        <end position="669"/>
    </location>
</feature>
<organism evidence="11 12">
    <name type="scientific">Rhodotorula paludigena</name>
    <dbReference type="NCBI Taxonomy" id="86838"/>
    <lineage>
        <taxon>Eukaryota</taxon>
        <taxon>Fungi</taxon>
        <taxon>Dikarya</taxon>
        <taxon>Basidiomycota</taxon>
        <taxon>Pucciniomycotina</taxon>
        <taxon>Microbotryomycetes</taxon>
        <taxon>Sporidiobolales</taxon>
        <taxon>Sporidiobolaceae</taxon>
        <taxon>Rhodotorula</taxon>
    </lineage>
</organism>
<keyword evidence="6" id="KW-0805">Transcription regulation</keyword>
<dbReference type="GO" id="GO:0001006">
    <property type="term" value="F:RNA polymerase III type 3 promoter sequence-specific DNA binding"/>
    <property type="evidence" value="ECO:0007669"/>
    <property type="project" value="TreeGrafter"/>
</dbReference>
<dbReference type="InterPro" id="IPR000812">
    <property type="entry name" value="TFIIB"/>
</dbReference>
<evidence type="ECO:0000256" key="6">
    <source>
        <dbReference type="ARBA" id="ARBA00023015"/>
    </source>
</evidence>
<feature type="compositionally biased region" description="Basic and acidic residues" evidence="9">
    <location>
        <begin position="431"/>
        <end position="449"/>
    </location>
</feature>
<dbReference type="GO" id="GO:0000995">
    <property type="term" value="F:RNA polymerase III general transcription initiation factor activity"/>
    <property type="evidence" value="ECO:0007669"/>
    <property type="project" value="TreeGrafter"/>
</dbReference>
<keyword evidence="8" id="KW-0539">Nucleus</keyword>
<dbReference type="CDD" id="cd00043">
    <property type="entry name" value="CYCLIN_SF"/>
    <property type="match status" value="1"/>
</dbReference>
<dbReference type="GO" id="GO:0097550">
    <property type="term" value="C:transcription preinitiation complex"/>
    <property type="evidence" value="ECO:0007669"/>
    <property type="project" value="TreeGrafter"/>
</dbReference>
<dbReference type="InterPro" id="IPR013150">
    <property type="entry name" value="TFIIB_cyclin"/>
</dbReference>
<evidence type="ECO:0000256" key="9">
    <source>
        <dbReference type="SAM" id="MobiDB-lite"/>
    </source>
</evidence>
<comment type="similarity">
    <text evidence="2">Belongs to the TFIIB family.</text>
</comment>
<dbReference type="GO" id="GO:0070897">
    <property type="term" value="P:transcription preinitiation complex assembly"/>
    <property type="evidence" value="ECO:0007669"/>
    <property type="project" value="InterPro"/>
</dbReference>
<protein>
    <recommendedName>
        <fullName evidence="10">Transcription factor TFIIB cyclin-like domain-containing protein</fullName>
    </recommendedName>
</protein>
<dbReference type="GO" id="GO:0005634">
    <property type="term" value="C:nucleus"/>
    <property type="evidence" value="ECO:0007669"/>
    <property type="project" value="UniProtKB-SubCell"/>
</dbReference>
<comment type="subcellular location">
    <subcellularLocation>
        <location evidence="1">Nucleus</location>
    </subcellularLocation>
</comment>
<keyword evidence="5" id="KW-0862">Zinc</keyword>
<keyword evidence="12" id="KW-1185">Reference proteome</keyword>
<dbReference type="InterPro" id="IPR036915">
    <property type="entry name" value="Cyclin-like_sf"/>
</dbReference>
<evidence type="ECO:0000256" key="1">
    <source>
        <dbReference type="ARBA" id="ARBA00004123"/>
    </source>
</evidence>
<dbReference type="GO" id="GO:0008270">
    <property type="term" value="F:zinc ion binding"/>
    <property type="evidence" value="ECO:0007669"/>
    <property type="project" value="UniProtKB-KW"/>
</dbReference>
<evidence type="ECO:0000256" key="8">
    <source>
        <dbReference type="ARBA" id="ARBA00023242"/>
    </source>
</evidence>
<feature type="compositionally biased region" description="Acidic residues" evidence="9">
    <location>
        <begin position="775"/>
        <end position="784"/>
    </location>
</feature>
<evidence type="ECO:0000259" key="10">
    <source>
        <dbReference type="Pfam" id="PF00382"/>
    </source>
</evidence>
<evidence type="ECO:0000256" key="4">
    <source>
        <dbReference type="ARBA" id="ARBA00022771"/>
    </source>
</evidence>
<feature type="region of interest" description="Disordered" evidence="9">
    <location>
        <begin position="750"/>
        <end position="784"/>
    </location>
</feature>
<feature type="region of interest" description="Disordered" evidence="9">
    <location>
        <begin position="358"/>
        <end position="389"/>
    </location>
</feature>
<dbReference type="Pfam" id="PF00382">
    <property type="entry name" value="TFIIB"/>
    <property type="match status" value="1"/>
</dbReference>
<feature type="region of interest" description="Disordered" evidence="9">
    <location>
        <begin position="480"/>
        <end position="517"/>
    </location>
</feature>
<keyword evidence="7" id="KW-0804">Transcription</keyword>
<feature type="region of interest" description="Disordered" evidence="9">
    <location>
        <begin position="410"/>
        <end position="449"/>
    </location>
</feature>
<feature type="region of interest" description="Disordered" evidence="9">
    <location>
        <begin position="656"/>
        <end position="680"/>
    </location>
</feature>
<dbReference type="GO" id="GO:0017025">
    <property type="term" value="F:TBP-class protein binding"/>
    <property type="evidence" value="ECO:0007669"/>
    <property type="project" value="InterPro"/>
</dbReference>
<reference evidence="11 12" key="1">
    <citation type="submission" date="2021-12" db="EMBL/GenBank/DDBJ databases">
        <title>High titer production of polyol ester of fatty acids by Rhodotorula paludigena BS15 towards product separation-free biomass refinery.</title>
        <authorList>
            <person name="Mano J."/>
            <person name="Ono H."/>
            <person name="Tanaka T."/>
            <person name="Naito K."/>
            <person name="Sushida H."/>
            <person name="Ike M."/>
            <person name="Tokuyasu K."/>
            <person name="Kitaoka M."/>
        </authorList>
    </citation>
    <scope>NUCLEOTIDE SEQUENCE [LARGE SCALE GENOMIC DNA]</scope>
    <source>
        <strain evidence="11 12">BS15</strain>
    </source>
</reference>
<dbReference type="PANTHER" id="PTHR11618:SF4">
    <property type="entry name" value="TRANSCRIPTION FACTOR IIIB 90 KDA SUBUNIT"/>
    <property type="match status" value="1"/>
</dbReference>
<keyword evidence="4" id="KW-0863">Zinc-finger</keyword>
<evidence type="ECO:0000256" key="7">
    <source>
        <dbReference type="ARBA" id="ARBA00023163"/>
    </source>
</evidence>
<evidence type="ECO:0000313" key="11">
    <source>
        <dbReference type="EMBL" id="GJN88455.1"/>
    </source>
</evidence>
<evidence type="ECO:0000313" key="12">
    <source>
        <dbReference type="Proteomes" id="UP001342314"/>
    </source>
</evidence>
<feature type="compositionally biased region" description="Low complexity" evidence="9">
    <location>
        <begin position="480"/>
        <end position="490"/>
    </location>
</feature>
<dbReference type="AlphaFoldDB" id="A0AAV5GFR9"/>
<feature type="compositionally biased region" description="Acidic residues" evidence="9">
    <location>
        <begin position="750"/>
        <end position="763"/>
    </location>
</feature>
<dbReference type="Proteomes" id="UP001342314">
    <property type="component" value="Unassembled WGS sequence"/>
</dbReference>
<evidence type="ECO:0000256" key="2">
    <source>
        <dbReference type="ARBA" id="ARBA00010857"/>
    </source>
</evidence>
<evidence type="ECO:0000256" key="5">
    <source>
        <dbReference type="ARBA" id="ARBA00022833"/>
    </source>
</evidence>
<gene>
    <name evidence="11" type="ORF">Rhopal_001421-T1</name>
</gene>
<dbReference type="Gene3D" id="1.10.472.170">
    <property type="match status" value="1"/>
</dbReference>
<feature type="domain" description="Transcription factor TFIIB cyclin-like" evidence="10">
    <location>
        <begin position="101"/>
        <end position="173"/>
    </location>
</feature>
<sequence>MSGYCASCGTANTLEYAPELGTLACTVCGTVADSSASHGLEYLQRVDEEDAFENGRTFVGAGGTGEFGGVGALAAKRAGGHIGAWARATGESREVYQSKKKTESDRFIRRLLTRFDLYAALHHRVEYLFRAARSKIEFTWGRRAEIFAAACVYIAARESNRSLWLLELTEVIEAQDILVLTRAIRIVKLELDLKFEENDPAMFLERILVHLNTIFSPGSAGPAVGTSASGAAASSLPPLHAAPPSNKTTFSANNTAWVRSIPLASVRTLATGLLSFASDLSLAAGRAPEPVAAAVVLVALEGTARRLAPTLQEFADELAWLLGVKSFTVQERFREFKRLLADYAPKLPWLKDEVFATPDDADAVPPTGSGTKGKGRGRGKKAAKPKQVKREVASYTVDIVQWRKSIDARQAKEKKANNDAAQLSPGSPALFREDSPGHGDDSDREEREQDLADDHAYVGDPLIDPTLASTYYGFHYASRSPSSSPAAPFASPLPPKPPEADSSGKISARGGGKRPIEYMRVKSRKRAKTIGTAAQSLTSPAPDSLGTLGGHDASSVQVRQLLLAGHDRDAIAAHLKATQSGEVANDKTIDLPASTTRLGRLLWDRPVDQLDDDELFDDDEIDSYLRSKDEVDAFLQLPKTKAMIEVDEAHVQLRATKPPRKNPPRKRHYGFSYPRVPKTDSPAVAAGAGAAMSRATSADTDGFRPRAKKSKITAEARAQVEALLAATSDGGEEDNEDAFQLNLALDVAQDEGEDVAGADEGDEDWRAALGYAGPGDDDEGGEWD</sequence>
<name>A0AAV5GFR9_9BASI</name>
<dbReference type="EMBL" id="BQKY01000003">
    <property type="protein sequence ID" value="GJN88455.1"/>
    <property type="molecule type" value="Genomic_DNA"/>
</dbReference>
<evidence type="ECO:0000256" key="3">
    <source>
        <dbReference type="ARBA" id="ARBA00022723"/>
    </source>
</evidence>
<feature type="compositionally biased region" description="Basic residues" evidence="9">
    <location>
        <begin position="373"/>
        <end position="387"/>
    </location>
</feature>
<dbReference type="GO" id="GO:0000126">
    <property type="term" value="C:transcription factor TFIIIB complex"/>
    <property type="evidence" value="ECO:0007669"/>
    <property type="project" value="TreeGrafter"/>
</dbReference>
<keyword evidence="3" id="KW-0479">Metal-binding</keyword>
<proteinExistence type="inferred from homology"/>